<dbReference type="PANTHER" id="PTHR32305:SF15">
    <property type="entry name" value="PROTEIN RHSA-RELATED"/>
    <property type="match status" value="1"/>
</dbReference>
<dbReference type="RefSeq" id="WP_042517886.1">
    <property type="nucleotide sequence ID" value="NZ_JXQH01000057.1"/>
</dbReference>
<dbReference type="InterPro" id="IPR022385">
    <property type="entry name" value="Rhs_assc_core"/>
</dbReference>
<feature type="domain" description="DUF6443" evidence="2">
    <location>
        <begin position="959"/>
        <end position="1074"/>
    </location>
</feature>
<comment type="caution">
    <text evidence="3">The sequence shown here is derived from an EMBL/GenBank/DDBJ whole genome shotgun (WGS) entry which is preliminary data.</text>
</comment>
<evidence type="ECO:0000256" key="1">
    <source>
        <dbReference type="SAM" id="SignalP"/>
    </source>
</evidence>
<dbReference type="OrthoDB" id="976756at2"/>
<accession>A0A0D0I7F4</accession>
<dbReference type="PANTHER" id="PTHR32305">
    <property type="match status" value="1"/>
</dbReference>
<protein>
    <recommendedName>
        <fullName evidence="2">DUF6443 domain-containing protein</fullName>
    </recommendedName>
</protein>
<organism evidence="3 4">
    <name type="scientific">Prevotella pectinovora</name>
    <dbReference type="NCBI Taxonomy" id="1602169"/>
    <lineage>
        <taxon>Bacteria</taxon>
        <taxon>Pseudomonadati</taxon>
        <taxon>Bacteroidota</taxon>
        <taxon>Bacteroidia</taxon>
        <taxon>Bacteroidales</taxon>
        <taxon>Prevotellaceae</taxon>
        <taxon>Prevotella</taxon>
    </lineage>
</organism>
<dbReference type="InterPro" id="IPR050708">
    <property type="entry name" value="T6SS_VgrG/RHS"/>
</dbReference>
<keyword evidence="4" id="KW-1185">Reference proteome</keyword>
<evidence type="ECO:0000313" key="4">
    <source>
        <dbReference type="Proteomes" id="UP000032046"/>
    </source>
</evidence>
<dbReference type="Gene3D" id="2.180.10.10">
    <property type="entry name" value="RHS repeat-associated core"/>
    <property type="match status" value="1"/>
</dbReference>
<evidence type="ECO:0000259" key="2">
    <source>
        <dbReference type="Pfam" id="PF20041"/>
    </source>
</evidence>
<dbReference type="Pfam" id="PF20041">
    <property type="entry name" value="DUF6443"/>
    <property type="match status" value="1"/>
</dbReference>
<feature type="chain" id="PRO_5002212006" description="DUF6443 domain-containing protein" evidence="1">
    <location>
        <begin position="28"/>
        <end position="2009"/>
    </location>
</feature>
<dbReference type="EMBL" id="JXQK01000031">
    <property type="protein sequence ID" value="KIP64133.1"/>
    <property type="molecule type" value="Genomic_DNA"/>
</dbReference>
<dbReference type="InterPro" id="IPR045619">
    <property type="entry name" value="DUF6443"/>
</dbReference>
<keyword evidence="1" id="KW-0732">Signal</keyword>
<name>A0A0D0I7F4_9BACT</name>
<dbReference type="STRING" id="1602171.ST44_02680"/>
<sequence length="2009" mass="227065">MILNSQNIITVSLIAVFTLFSGAVANAQKPVQPDVSTVQLQDTVKVPALSPNYDDETEHTPLDNILPLSPQAASLARYGEYPVSHATGIPDITIPIYEIKLGDFTLPISISYHASGIKVDDVASTVGLGWTLNAGGAITRQVFGAPDLTGASNEYTDYKKVVEIRDEAKKNDTGTSMLRTLLYGTGGSNPYYPYDTQSDRYTYNFAGKSGMFRYSYTDNKFIPTDFNRMDIYGDTDIEGGLFRITDTNGYVYVFSCQEFSGVKSDENTTDVSAWYLTEIKTPKGNIEIKYENAAIYTTVYGTEYVVTGTFGQTKYHGATWTDDGYEYEMADESRYFLNQNEILYRIPVVSSIEWNGGIVTFHYSNDREDVWKTRLTDIAVINMYGDTVKTANFGNDSYWGGSEKNRRMMLRSLYLSETGEYEFDYNTAYGTFPNYRTLSRNINFSLGIFFCHSDYWGYYNGRSDRCSIPKELYQRVLSRYSNIREDRKYRLSYFADRNPDLYYTKFGILTSITYPTGGQTQFEYENNDYNFGGLRIKSITSDGIKRMFGYNMSRQMTDHPKIMMMYDSYHIIGSNPVVLGDFHLYENVVCAGTPAFPLNNSHVFYTDVTESFSNGEHVEYQYTCFPEPEQLCGMTVSAKVPQVSFACLNDYGSMPPLLKSESWYDADGKCLRKNYYTYKNNKVKSFSAGVKLTPLIWFGSSIEGVAYPSMKIYAPYWIGENTFLIDTVNVHVSTAELVSKETADYITGVTTTESYTYDNTFRTSNPRSVTVENSDGKKYMTEYRFAFDLDDEWHKKMIENYNMYDAVVETKEFCDGSFLTSKITEYTEKNGCVYPKIISKSILGNAQYEKYRFDDYDRYGNLTRLVTNSCDVDSLIWGYGGMYPTMHVHNGQMMAGYTWKPLCGVASVRNRNGYTVEYGYDNAGRLSSVSDDWGMKQTFGYNYSNSTAAESNTDNYVRTTNILSADETCANTLVQYADGLGRPLDDASDGINEEGEFVHKFSSYDGKGRKSRAWLPVVADIGDKSLKETNIAALAQNTYNDSKAYSDIKYDALDRTIFTSTPGTQWKEKGKSVERIGNGKNDVRLFSAPLDKITLVDGGFYKPCSLQGEKTTDEDGHSIAIFTDKLGRKVLERRNDGKNNNDTYFVYNDLGQLRYVLSPEYQYSGYKEKYAYEYRYDGRGSVVKKILPGCEYTQYWYDRGDRVSFFQNAALRDNGMYRFFLYDSLGRLAMQGVCNGCNRSEEVNTAEYKENVDGICYTGYVIPLSDKITNPDLETVNYYDNYTFLQRYSAELGSLVPDFQVKGNCALGLQTGKVQKTSGGGKVIEVSFYDGKGQPVDIRRLQVGKRLTCTHTDYSYTGKPAKVFVDEYSVNSSGKTLVTSQIIENVYSKKTDKLLSTSISVNGRKETTQCFEYDALGRIKEVRRGGNAGAVSYDYNIQGWPTNIDSKDFHEELHYTDGVGTPCYNGNISSQLWSTSDYGQVRGYKFEYDGLDRLKEAVYGETPSLSDKQNRYNEKVIEYTANGAMKRFQRRGRKDDGEYGKIDNLHIKLNGNQLLSVADDALPANKYSSFNFIDGANETVEYEYNGVGALTKDLNRGMTIRYDNLDYPRHIEFNDGNSTTYSYLPDGMLLSKEYGLKYIGRKGESNGAIGIASGTDGETTDVPSLSNPQIAERPSLMVFGKTEYSGNIIYKNGKLDKVLFPGGYCTFDSENNSQPIFHYYAQDHLGNNRVVTKEDGTIEQITHYYPFGGTFNDAGLNASLQQYKYNGKELDRVAGLNTYDYGARQYFSPVPTWDRMDPLCEKYYNISPYAYCNNNPVNILDINGDSIQFTGSHNEINQTVKTLNVSTHNFASININSDGMLTMSLHDDFNINSLNRSEKELYKSLDKIINGSGIAMVNIVNNSPDVIVGNISNNTIDIGDICNMPTSAKMTSTSVLMHELYENYNVQTQNMDIKSAHEKSARLEGRITGYMLDPWNRLIKATGKNRIPVLFPQNEKEVIFNTKNGNIIK</sequence>
<proteinExistence type="predicted"/>
<dbReference type="NCBIfam" id="TIGR03696">
    <property type="entry name" value="Rhs_assc_core"/>
    <property type="match status" value="1"/>
</dbReference>
<dbReference type="Proteomes" id="UP000032046">
    <property type="component" value="Unassembled WGS sequence"/>
</dbReference>
<gene>
    <name evidence="3" type="ORF">ST44_02680</name>
</gene>
<reference evidence="3 4" key="1">
    <citation type="submission" date="2015-01" db="EMBL/GenBank/DDBJ databases">
        <title>Comparative genomics of non-oral Prevotella species.</title>
        <authorList>
            <person name="Accetto T."/>
            <person name="Nograsek B."/>
            <person name="Avgustin G."/>
        </authorList>
    </citation>
    <scope>NUCLEOTIDE SEQUENCE [LARGE SCALE GENOMIC DNA]</scope>
    <source>
        <strain evidence="3 4">P5-119</strain>
    </source>
</reference>
<feature type="signal peptide" evidence="1">
    <location>
        <begin position="1"/>
        <end position="27"/>
    </location>
</feature>
<evidence type="ECO:0000313" key="3">
    <source>
        <dbReference type="EMBL" id="KIP64133.1"/>
    </source>
</evidence>